<reference evidence="1" key="1">
    <citation type="submission" date="2014-11" db="EMBL/GenBank/DDBJ databases">
        <authorList>
            <person name="Amaro Gonzalez C."/>
        </authorList>
    </citation>
    <scope>NUCLEOTIDE SEQUENCE</scope>
</reference>
<proteinExistence type="predicted"/>
<protein>
    <submittedName>
        <fullName evidence="1">Uncharacterized protein</fullName>
    </submittedName>
</protein>
<organism evidence="1">
    <name type="scientific">Anguilla anguilla</name>
    <name type="common">European freshwater eel</name>
    <name type="synonym">Muraena anguilla</name>
    <dbReference type="NCBI Taxonomy" id="7936"/>
    <lineage>
        <taxon>Eukaryota</taxon>
        <taxon>Metazoa</taxon>
        <taxon>Chordata</taxon>
        <taxon>Craniata</taxon>
        <taxon>Vertebrata</taxon>
        <taxon>Euteleostomi</taxon>
        <taxon>Actinopterygii</taxon>
        <taxon>Neopterygii</taxon>
        <taxon>Teleostei</taxon>
        <taxon>Anguilliformes</taxon>
        <taxon>Anguillidae</taxon>
        <taxon>Anguilla</taxon>
    </lineage>
</organism>
<dbReference type="EMBL" id="GBXM01058988">
    <property type="protein sequence ID" value="JAH49589.1"/>
    <property type="molecule type" value="Transcribed_RNA"/>
</dbReference>
<name>A0A0E9T7D4_ANGAN</name>
<sequence length="17" mass="1957">MHARAIVINMCVEFHVS</sequence>
<accession>A0A0E9T7D4</accession>
<reference evidence="1" key="2">
    <citation type="journal article" date="2015" name="Fish Shellfish Immunol.">
        <title>Early steps in the European eel (Anguilla anguilla)-Vibrio vulnificus interaction in the gills: Role of the RtxA13 toxin.</title>
        <authorList>
            <person name="Callol A."/>
            <person name="Pajuelo D."/>
            <person name="Ebbesson L."/>
            <person name="Teles M."/>
            <person name="MacKenzie S."/>
            <person name="Amaro C."/>
        </authorList>
    </citation>
    <scope>NUCLEOTIDE SEQUENCE</scope>
</reference>
<evidence type="ECO:0000313" key="1">
    <source>
        <dbReference type="EMBL" id="JAH49589.1"/>
    </source>
</evidence>
<dbReference type="AlphaFoldDB" id="A0A0E9T7D4"/>